<dbReference type="PROSITE" id="PS50404">
    <property type="entry name" value="GST_NTER"/>
    <property type="match status" value="1"/>
</dbReference>
<evidence type="ECO:0000313" key="2">
    <source>
        <dbReference type="EMBL" id="MCQ8240965.1"/>
    </source>
</evidence>
<keyword evidence="3" id="KW-1185">Reference proteome</keyword>
<dbReference type="CDD" id="cd03049">
    <property type="entry name" value="GST_N_3"/>
    <property type="match status" value="1"/>
</dbReference>
<gene>
    <name evidence="2" type="ORF">NFI88_08965</name>
</gene>
<dbReference type="PANTHER" id="PTHR43968">
    <property type="match status" value="1"/>
</dbReference>
<accession>A0ABT1VXP9</accession>
<protein>
    <submittedName>
        <fullName evidence="2">Glutathione S-transferase N-terminal domain-containing protein</fullName>
    </submittedName>
</protein>
<dbReference type="CDD" id="cd03205">
    <property type="entry name" value="GST_C_6"/>
    <property type="match status" value="1"/>
</dbReference>
<dbReference type="SUPFAM" id="SSF52833">
    <property type="entry name" value="Thioredoxin-like"/>
    <property type="match status" value="1"/>
</dbReference>
<proteinExistence type="predicted"/>
<sequence>MKLFSSATSPYARKVRACAIALGLDDRIELHQASAFDDPPALLEANPLGKVPTLVTEDGLSLFDSAVICEYLDAISPEIPMIPATGAARWLALRIQAIGDGISDASLMRIQLKRFGALPDDAPLIERQKRATTRMLDQLEAEPPDTHLDIGTIAVACALGFLDLRFASDGWRDGRPMLSAWFERISTEPALERTVPV</sequence>
<dbReference type="Gene3D" id="1.20.1050.10">
    <property type="match status" value="1"/>
</dbReference>
<evidence type="ECO:0000259" key="1">
    <source>
        <dbReference type="PROSITE" id="PS50404"/>
    </source>
</evidence>
<dbReference type="SUPFAM" id="SSF47616">
    <property type="entry name" value="GST C-terminal domain-like"/>
    <property type="match status" value="1"/>
</dbReference>
<comment type="caution">
    <text evidence="2">The sequence shown here is derived from an EMBL/GenBank/DDBJ whole genome shotgun (WGS) entry which is preliminary data.</text>
</comment>
<dbReference type="Pfam" id="PF13410">
    <property type="entry name" value="GST_C_2"/>
    <property type="match status" value="1"/>
</dbReference>
<dbReference type="InterPro" id="IPR050983">
    <property type="entry name" value="GST_Omega/HSP26"/>
</dbReference>
<dbReference type="InterPro" id="IPR036282">
    <property type="entry name" value="Glutathione-S-Trfase_C_sf"/>
</dbReference>
<dbReference type="RefSeq" id="WP_422919712.1">
    <property type="nucleotide sequence ID" value="NZ_JAMZEJ010000005.1"/>
</dbReference>
<name>A0ABT1VXP9_9PROT</name>
<organism evidence="2 3">
    <name type="scientific">Rhizosaccharibacter radicis</name>
    <dbReference type="NCBI Taxonomy" id="2782605"/>
    <lineage>
        <taxon>Bacteria</taxon>
        <taxon>Pseudomonadati</taxon>
        <taxon>Pseudomonadota</taxon>
        <taxon>Alphaproteobacteria</taxon>
        <taxon>Acetobacterales</taxon>
        <taxon>Acetobacteraceae</taxon>
        <taxon>Rhizosaccharibacter</taxon>
    </lineage>
</organism>
<dbReference type="InterPro" id="IPR004045">
    <property type="entry name" value="Glutathione_S-Trfase_N"/>
</dbReference>
<dbReference type="EMBL" id="JAMZEJ010000005">
    <property type="protein sequence ID" value="MCQ8240965.1"/>
    <property type="molecule type" value="Genomic_DNA"/>
</dbReference>
<dbReference type="InterPro" id="IPR036249">
    <property type="entry name" value="Thioredoxin-like_sf"/>
</dbReference>
<dbReference type="Pfam" id="PF13409">
    <property type="entry name" value="GST_N_2"/>
    <property type="match status" value="1"/>
</dbReference>
<dbReference type="Proteomes" id="UP001524547">
    <property type="component" value="Unassembled WGS sequence"/>
</dbReference>
<dbReference type="Gene3D" id="3.40.30.10">
    <property type="entry name" value="Glutaredoxin"/>
    <property type="match status" value="1"/>
</dbReference>
<feature type="domain" description="GST N-terminal" evidence="1">
    <location>
        <begin position="1"/>
        <end position="80"/>
    </location>
</feature>
<reference evidence="2 3" key="1">
    <citation type="submission" date="2022-06" db="EMBL/GenBank/DDBJ databases">
        <title>Rhizosaccharibacter gen. nov. sp. nov. KSS12, endophytic bacteria isolated from sugarcane.</title>
        <authorList>
            <person name="Pitiwittayakul N."/>
        </authorList>
    </citation>
    <scope>NUCLEOTIDE SEQUENCE [LARGE SCALE GENOMIC DNA]</scope>
    <source>
        <strain evidence="2 3">KSS12</strain>
    </source>
</reference>
<evidence type="ECO:0000313" key="3">
    <source>
        <dbReference type="Proteomes" id="UP001524547"/>
    </source>
</evidence>
<dbReference type="PANTHER" id="PTHR43968:SF6">
    <property type="entry name" value="GLUTATHIONE S-TRANSFERASE OMEGA"/>
    <property type="match status" value="1"/>
</dbReference>